<dbReference type="AlphaFoldDB" id="A0A1I7S870"/>
<sequence>MRPMRIKLTCMRSSEFCQLYCDPTCCFSKASIVKQCNWDFPNVYDYNSTSLNIQPLFWYAVSDDSVGVYAKEKMDLKMMRGQLVLEDYTFALRTLGSFNWAAERENALIAHNVIGLRRRADGSSFVEDLHKSGLISTPVLSICPSSHYGFLRMHFGGLCTDCLKEEHHFVPLVEGTLEYMVDVRSAVVFDYEVHRKHRYLFNSILKLQMMFSESNILYVPHDLLMYLLEENILKNHRFTEYRFLKKIPFKFQWKMTDAFSIDLNTSTVINVLPYFWSVEIETLQPNPDDVRWILSNGLFSEYGLALDYGEKRIGFARRKRDIEC</sequence>
<dbReference type="Proteomes" id="UP000095284">
    <property type="component" value="Unplaced"/>
</dbReference>
<organism evidence="1 2">
    <name type="scientific">Bursaphelenchus xylophilus</name>
    <name type="common">Pinewood nematode worm</name>
    <name type="synonym">Aphelenchoides xylophilus</name>
    <dbReference type="NCBI Taxonomy" id="6326"/>
    <lineage>
        <taxon>Eukaryota</taxon>
        <taxon>Metazoa</taxon>
        <taxon>Ecdysozoa</taxon>
        <taxon>Nematoda</taxon>
        <taxon>Chromadorea</taxon>
        <taxon>Rhabditida</taxon>
        <taxon>Tylenchina</taxon>
        <taxon>Tylenchomorpha</taxon>
        <taxon>Aphelenchoidea</taxon>
        <taxon>Aphelenchoididae</taxon>
        <taxon>Bursaphelenchus</taxon>
    </lineage>
</organism>
<protein>
    <recommendedName>
        <fullName evidence="3">Peptidase A1 domain-containing protein</fullName>
    </recommendedName>
</protein>
<name>A0A1I7S870_BURXY</name>
<reference evidence="2" key="1">
    <citation type="submission" date="2016-11" db="UniProtKB">
        <authorList>
            <consortium name="WormBaseParasite"/>
        </authorList>
    </citation>
    <scope>IDENTIFICATION</scope>
</reference>
<evidence type="ECO:0000313" key="2">
    <source>
        <dbReference type="WBParaSite" id="BXY_0921300.1"/>
    </source>
</evidence>
<dbReference type="WBParaSite" id="BXY_0921300.1">
    <property type="protein sequence ID" value="BXY_0921300.1"/>
    <property type="gene ID" value="BXY_0921300"/>
</dbReference>
<proteinExistence type="predicted"/>
<evidence type="ECO:0008006" key="3">
    <source>
        <dbReference type="Google" id="ProtNLM"/>
    </source>
</evidence>
<dbReference type="InterPro" id="IPR021109">
    <property type="entry name" value="Peptidase_aspartic_dom_sf"/>
</dbReference>
<dbReference type="SUPFAM" id="SSF50630">
    <property type="entry name" value="Acid proteases"/>
    <property type="match status" value="1"/>
</dbReference>
<dbReference type="Gene3D" id="2.40.70.10">
    <property type="entry name" value="Acid Proteases"/>
    <property type="match status" value="1"/>
</dbReference>
<evidence type="ECO:0000313" key="1">
    <source>
        <dbReference type="Proteomes" id="UP000095284"/>
    </source>
</evidence>
<accession>A0A1I7S870</accession>